<keyword evidence="2" id="KW-1185">Reference proteome</keyword>
<accession>A0A1I2GZT0</accession>
<dbReference type="Proteomes" id="UP000199400">
    <property type="component" value="Unassembled WGS sequence"/>
</dbReference>
<dbReference type="AlphaFoldDB" id="A0A1I2GZT0"/>
<proteinExistence type="predicted"/>
<reference evidence="2" key="1">
    <citation type="submission" date="2016-10" db="EMBL/GenBank/DDBJ databases">
        <authorList>
            <person name="Varghese N."/>
            <person name="Submissions S."/>
        </authorList>
    </citation>
    <scope>NUCLEOTIDE SEQUENCE [LARGE SCALE GENOMIC DNA]</scope>
    <source>
        <strain evidence="2">ATCC 25963</strain>
    </source>
</reference>
<gene>
    <name evidence="1" type="ORF">SAMN02745121_07614</name>
</gene>
<dbReference type="EMBL" id="FOMX01000036">
    <property type="protein sequence ID" value="SFF22653.1"/>
    <property type="molecule type" value="Genomic_DNA"/>
</dbReference>
<sequence>MVRYTVPPEHAPQVDAAIEQLFAAVRRQQPAGIRYWYGRLADGATYVALLELDEGVDNPLLALPEARQFQAELRRYVAAPPPEPVTVLGSYRSA</sequence>
<name>A0A1I2GZT0_9BACT</name>
<protein>
    <recommendedName>
        <fullName evidence="3">Antibiotic biosynthesis monooxygenase</fullName>
    </recommendedName>
</protein>
<evidence type="ECO:0008006" key="3">
    <source>
        <dbReference type="Google" id="ProtNLM"/>
    </source>
</evidence>
<evidence type="ECO:0000313" key="1">
    <source>
        <dbReference type="EMBL" id="SFF22653.1"/>
    </source>
</evidence>
<dbReference type="OrthoDB" id="7191978at2"/>
<evidence type="ECO:0000313" key="2">
    <source>
        <dbReference type="Proteomes" id="UP000199400"/>
    </source>
</evidence>
<organism evidence="1 2">
    <name type="scientific">Nannocystis exedens</name>
    <dbReference type="NCBI Taxonomy" id="54"/>
    <lineage>
        <taxon>Bacteria</taxon>
        <taxon>Pseudomonadati</taxon>
        <taxon>Myxococcota</taxon>
        <taxon>Polyangia</taxon>
        <taxon>Nannocystales</taxon>
        <taxon>Nannocystaceae</taxon>
        <taxon>Nannocystis</taxon>
    </lineage>
</organism>
<dbReference type="RefSeq" id="WP_096327135.1">
    <property type="nucleotide sequence ID" value="NZ_FOMX01000036.1"/>
</dbReference>